<protein>
    <submittedName>
        <fullName evidence="1">LAFE_0H13454g1_1</fullName>
    </submittedName>
</protein>
<reference evidence="1 2" key="1">
    <citation type="submission" date="2016-03" db="EMBL/GenBank/DDBJ databases">
        <authorList>
            <person name="Devillers H."/>
        </authorList>
    </citation>
    <scope>NUCLEOTIDE SEQUENCE [LARGE SCALE GENOMIC DNA]</scope>
    <source>
        <strain evidence="1">CBS 6772</strain>
    </source>
</reference>
<proteinExistence type="predicted"/>
<accession>A0A1G4MKK5</accession>
<dbReference type="OMA" id="VEYEDEC"/>
<gene>
    <name evidence="1" type="ORF">LAFE_0H13454G</name>
</gene>
<evidence type="ECO:0000313" key="2">
    <source>
        <dbReference type="Proteomes" id="UP000190831"/>
    </source>
</evidence>
<organism evidence="1 2">
    <name type="scientific">Lachancea fermentati</name>
    <name type="common">Zygosaccharomyces fermentati</name>
    <dbReference type="NCBI Taxonomy" id="4955"/>
    <lineage>
        <taxon>Eukaryota</taxon>
        <taxon>Fungi</taxon>
        <taxon>Dikarya</taxon>
        <taxon>Ascomycota</taxon>
        <taxon>Saccharomycotina</taxon>
        <taxon>Saccharomycetes</taxon>
        <taxon>Saccharomycetales</taxon>
        <taxon>Saccharomycetaceae</taxon>
        <taxon>Lachancea</taxon>
    </lineage>
</organism>
<name>A0A1G4MKK5_LACFM</name>
<dbReference type="Proteomes" id="UP000190831">
    <property type="component" value="Chromosome H"/>
</dbReference>
<dbReference type="AlphaFoldDB" id="A0A1G4MKK5"/>
<sequence length="148" mass="17503">MSFFSRLFKRKKDDKSTTVEVNDLVVEDGDLDYVYVYKSSGQKPKKQKNYEIYMEDPSEVDVSAWEMAKAWTRRDSESGGSHKRDRLAQKLDNIRHAPLSSGRARGPLHVVEYEDECMNESLQLQFDDKRHRQEKVENRRVKFNKHMT</sequence>
<evidence type="ECO:0000313" key="1">
    <source>
        <dbReference type="EMBL" id="SCW04435.1"/>
    </source>
</evidence>
<dbReference type="EMBL" id="LT598491">
    <property type="protein sequence ID" value="SCW04435.1"/>
    <property type="molecule type" value="Genomic_DNA"/>
</dbReference>
<keyword evidence="2" id="KW-1185">Reference proteome</keyword>
<dbReference type="OrthoDB" id="4032376at2759"/>